<evidence type="ECO:0000313" key="9">
    <source>
        <dbReference type="EMBL" id="MDE1464080.1"/>
    </source>
</evidence>
<keyword evidence="4" id="KW-0479">Metal-binding</keyword>
<dbReference type="PANTHER" id="PTHR33653:SF1">
    <property type="entry name" value="RIBONUCLEASE VAPC2"/>
    <property type="match status" value="1"/>
</dbReference>
<dbReference type="RefSeq" id="WP_274690411.1">
    <property type="nucleotide sequence ID" value="NZ_JAPMOU010000028.1"/>
</dbReference>
<dbReference type="Proteomes" id="UP001528823">
    <property type="component" value="Unassembled WGS sequence"/>
</dbReference>
<keyword evidence="2" id="KW-1277">Toxin-antitoxin system</keyword>
<feature type="domain" description="PIN" evidence="8">
    <location>
        <begin position="3"/>
        <end position="133"/>
    </location>
</feature>
<comment type="similarity">
    <text evidence="7">Belongs to the PINc/VapC protein family.</text>
</comment>
<dbReference type="EMBL" id="JAPMOU010000028">
    <property type="protein sequence ID" value="MDE1464080.1"/>
    <property type="molecule type" value="Genomic_DNA"/>
</dbReference>
<keyword evidence="3" id="KW-0540">Nuclease</keyword>
<evidence type="ECO:0000256" key="1">
    <source>
        <dbReference type="ARBA" id="ARBA00001946"/>
    </source>
</evidence>
<reference evidence="9 10" key="1">
    <citation type="submission" date="2022-11" db="EMBL/GenBank/DDBJ databases">
        <title>Spartinivicinus poritis sp. nov., isolated from scleractinian coral Porites lutea.</title>
        <authorList>
            <person name="Zhang G."/>
            <person name="Cai L."/>
            <person name="Wei Q."/>
        </authorList>
    </citation>
    <scope>NUCLEOTIDE SEQUENCE [LARGE SCALE GENOMIC DNA]</scope>
    <source>
        <strain evidence="9 10">A2-2</strain>
    </source>
</reference>
<dbReference type="InterPro" id="IPR029060">
    <property type="entry name" value="PIN-like_dom_sf"/>
</dbReference>
<dbReference type="SUPFAM" id="SSF88723">
    <property type="entry name" value="PIN domain-like"/>
    <property type="match status" value="1"/>
</dbReference>
<evidence type="ECO:0000256" key="6">
    <source>
        <dbReference type="ARBA" id="ARBA00022842"/>
    </source>
</evidence>
<keyword evidence="5" id="KW-0378">Hydrolase</keyword>
<keyword evidence="10" id="KW-1185">Reference proteome</keyword>
<evidence type="ECO:0000256" key="3">
    <source>
        <dbReference type="ARBA" id="ARBA00022722"/>
    </source>
</evidence>
<keyword evidence="6" id="KW-0460">Magnesium</keyword>
<evidence type="ECO:0000256" key="2">
    <source>
        <dbReference type="ARBA" id="ARBA00022649"/>
    </source>
</evidence>
<evidence type="ECO:0000256" key="4">
    <source>
        <dbReference type="ARBA" id="ARBA00022723"/>
    </source>
</evidence>
<sequence length="145" mass="16791">MKYLLDTCIVSEYLKKNPNKKVIEWLDEQEESYLFISCLTIAELKKGFYKLCEKDPIQLGSKAEKIALWLERIEKRFQNRVLPLNNGTLHNWAKLNGQSEANSKKLPVVDSFLVATALTHNLIAVTYNEADFKLYSKQLEILKPN</sequence>
<dbReference type="PANTHER" id="PTHR33653">
    <property type="entry name" value="RIBONUCLEASE VAPC2"/>
    <property type="match status" value="1"/>
</dbReference>
<protein>
    <submittedName>
        <fullName evidence="9">Type II toxin-antitoxin system VapC family toxin</fullName>
    </submittedName>
</protein>
<accession>A0ABT5UCH7</accession>
<dbReference type="CDD" id="cd18746">
    <property type="entry name" value="PIN_VapC4-5_FitB-like"/>
    <property type="match status" value="1"/>
</dbReference>
<gene>
    <name evidence="9" type="ORF">ORQ98_19165</name>
</gene>
<comment type="caution">
    <text evidence="9">The sequence shown here is derived from an EMBL/GenBank/DDBJ whole genome shotgun (WGS) entry which is preliminary data.</text>
</comment>
<dbReference type="Pfam" id="PF01850">
    <property type="entry name" value="PIN"/>
    <property type="match status" value="1"/>
</dbReference>
<organism evidence="9 10">
    <name type="scientific">Spartinivicinus poritis</name>
    <dbReference type="NCBI Taxonomy" id="2994640"/>
    <lineage>
        <taxon>Bacteria</taxon>
        <taxon>Pseudomonadati</taxon>
        <taxon>Pseudomonadota</taxon>
        <taxon>Gammaproteobacteria</taxon>
        <taxon>Oceanospirillales</taxon>
        <taxon>Zooshikellaceae</taxon>
        <taxon>Spartinivicinus</taxon>
    </lineage>
</organism>
<dbReference type="InterPro" id="IPR050556">
    <property type="entry name" value="Type_II_TA_system_RNase"/>
</dbReference>
<dbReference type="InterPro" id="IPR002716">
    <property type="entry name" value="PIN_dom"/>
</dbReference>
<evidence type="ECO:0000256" key="5">
    <source>
        <dbReference type="ARBA" id="ARBA00022801"/>
    </source>
</evidence>
<dbReference type="Gene3D" id="3.40.50.1010">
    <property type="entry name" value="5'-nuclease"/>
    <property type="match status" value="1"/>
</dbReference>
<name>A0ABT5UCH7_9GAMM</name>
<evidence type="ECO:0000259" key="8">
    <source>
        <dbReference type="Pfam" id="PF01850"/>
    </source>
</evidence>
<evidence type="ECO:0000256" key="7">
    <source>
        <dbReference type="ARBA" id="ARBA00038093"/>
    </source>
</evidence>
<comment type="cofactor">
    <cofactor evidence="1">
        <name>Mg(2+)</name>
        <dbReference type="ChEBI" id="CHEBI:18420"/>
    </cofactor>
</comment>
<evidence type="ECO:0000313" key="10">
    <source>
        <dbReference type="Proteomes" id="UP001528823"/>
    </source>
</evidence>
<proteinExistence type="inferred from homology"/>